<dbReference type="GeneID" id="76608273"/>
<dbReference type="InterPro" id="IPR013766">
    <property type="entry name" value="Thioredoxin_domain"/>
</dbReference>
<dbReference type="KEGG" id="mthd:A3224_09445"/>
<dbReference type="Pfam" id="PF08534">
    <property type="entry name" value="Redoxin"/>
    <property type="match status" value="1"/>
</dbReference>
<dbReference type="Proteomes" id="UP000076077">
    <property type="component" value="Chromosome"/>
</dbReference>
<dbReference type="InterPro" id="IPR004799">
    <property type="entry name" value="Periplasmic_diS_OxRdtase_DsbE"/>
</dbReference>
<name>A0A143HMN2_MICTH</name>
<dbReference type="RefSeq" id="WP_067153727.1">
    <property type="nucleotide sequence ID" value="NZ_CP014864.1"/>
</dbReference>
<dbReference type="PROSITE" id="PS51352">
    <property type="entry name" value="THIOREDOXIN_2"/>
    <property type="match status" value="1"/>
</dbReference>
<feature type="domain" description="Thioredoxin" evidence="6">
    <location>
        <begin position="34"/>
        <end position="175"/>
    </location>
</feature>
<sequence>MARLKLFLPLMIFAALALLFWRGLYLNPQKLPSELLDKPVPEFSLPKVRNEAEIMERKDLPSQPYLLNVWATWCPPCRVEHPYLNKLAQDGVPIIGVNLRDDPADVEKWLDTMHDPYRFSVADREGRLYLDLGATGAPETFLVDAEGVIRCRHVSVVDERVWLTKLKPLYERLQEQPWDDFASELPDSLLDSCR</sequence>
<dbReference type="Gene3D" id="3.40.30.10">
    <property type="entry name" value="Glutaredoxin"/>
    <property type="match status" value="1"/>
</dbReference>
<dbReference type="EMBL" id="CP014864">
    <property type="protein sequence ID" value="AMX02777.1"/>
    <property type="molecule type" value="Genomic_DNA"/>
</dbReference>
<keyword evidence="5" id="KW-0676">Redox-active center</keyword>
<evidence type="ECO:0000313" key="7">
    <source>
        <dbReference type="EMBL" id="AMX02777.1"/>
    </source>
</evidence>
<dbReference type="PANTHER" id="PTHR42852:SF6">
    <property type="entry name" value="THIOL:DISULFIDE INTERCHANGE PROTEIN DSBE"/>
    <property type="match status" value="1"/>
</dbReference>
<proteinExistence type="inferred from homology"/>
<dbReference type="CDD" id="cd03010">
    <property type="entry name" value="TlpA_like_DsbE"/>
    <property type="match status" value="1"/>
</dbReference>
<dbReference type="Proteomes" id="UP001209730">
    <property type="component" value="Unassembled WGS sequence"/>
</dbReference>
<evidence type="ECO:0000313" key="9">
    <source>
        <dbReference type="Proteomes" id="UP000076077"/>
    </source>
</evidence>
<dbReference type="InterPro" id="IPR050553">
    <property type="entry name" value="Thioredoxin_ResA/DsbE_sf"/>
</dbReference>
<evidence type="ECO:0000256" key="1">
    <source>
        <dbReference type="ARBA" id="ARBA00004383"/>
    </source>
</evidence>
<gene>
    <name evidence="7" type="ORF">A3224_09445</name>
    <name evidence="8" type="ORF">OQJ68_06530</name>
</gene>
<dbReference type="NCBIfam" id="TIGR00385">
    <property type="entry name" value="dsbE"/>
    <property type="match status" value="1"/>
</dbReference>
<evidence type="ECO:0000256" key="4">
    <source>
        <dbReference type="ARBA" id="ARBA00023157"/>
    </source>
</evidence>
<dbReference type="GO" id="GO:0017004">
    <property type="term" value="P:cytochrome complex assembly"/>
    <property type="evidence" value="ECO:0007669"/>
    <property type="project" value="UniProtKB-KW"/>
</dbReference>
<evidence type="ECO:0000256" key="5">
    <source>
        <dbReference type="ARBA" id="ARBA00023284"/>
    </source>
</evidence>
<dbReference type="AlphaFoldDB" id="A0A143HMN2"/>
<dbReference type="PANTHER" id="PTHR42852">
    <property type="entry name" value="THIOL:DISULFIDE INTERCHANGE PROTEIN DSBE"/>
    <property type="match status" value="1"/>
</dbReference>
<reference evidence="9" key="1">
    <citation type="submission" date="2016-03" db="EMBL/GenBank/DDBJ databases">
        <authorList>
            <person name="Lee Y.-S."/>
            <person name="Choi Y.-L."/>
        </authorList>
    </citation>
    <scope>NUCLEOTIDE SEQUENCE [LARGE SCALE GENOMIC DNA]</scope>
    <source>
        <strain evidence="9">DAU221</strain>
    </source>
</reference>
<organism evidence="7 9">
    <name type="scientific">Microbulbifer thermotolerans</name>
    <dbReference type="NCBI Taxonomy" id="252514"/>
    <lineage>
        <taxon>Bacteria</taxon>
        <taxon>Pseudomonadati</taxon>
        <taxon>Pseudomonadota</taxon>
        <taxon>Gammaproteobacteria</taxon>
        <taxon>Cellvibrionales</taxon>
        <taxon>Microbulbiferaceae</taxon>
        <taxon>Microbulbifer</taxon>
    </lineage>
</organism>
<comment type="subcellular location">
    <subcellularLocation>
        <location evidence="1">Cell inner membrane</location>
        <topology evidence="1">Single-pass membrane protein</topology>
        <orientation evidence="1">Periplasmic side</orientation>
    </subcellularLocation>
</comment>
<evidence type="ECO:0000256" key="2">
    <source>
        <dbReference type="ARBA" id="ARBA00007758"/>
    </source>
</evidence>
<dbReference type="InterPro" id="IPR013740">
    <property type="entry name" value="Redoxin"/>
</dbReference>
<evidence type="ECO:0000313" key="8">
    <source>
        <dbReference type="EMBL" id="MCX2801443.1"/>
    </source>
</evidence>
<evidence type="ECO:0000259" key="6">
    <source>
        <dbReference type="PROSITE" id="PS51352"/>
    </source>
</evidence>
<evidence type="ECO:0000256" key="3">
    <source>
        <dbReference type="ARBA" id="ARBA00022748"/>
    </source>
</evidence>
<dbReference type="OrthoDB" id="9799347at2"/>
<reference evidence="7" key="2">
    <citation type="submission" date="2016-03" db="EMBL/GenBank/DDBJ databases">
        <authorList>
            <person name="Ploux O."/>
        </authorList>
    </citation>
    <scope>NUCLEOTIDE SEQUENCE [LARGE SCALE GENOMIC DNA]</scope>
    <source>
        <strain evidence="7">DAU221</strain>
    </source>
</reference>
<dbReference type="GO" id="GO:0005886">
    <property type="term" value="C:plasma membrane"/>
    <property type="evidence" value="ECO:0007669"/>
    <property type="project" value="UniProtKB-SubCell"/>
</dbReference>
<reference evidence="8" key="3">
    <citation type="submission" date="2022-11" db="EMBL/GenBank/DDBJ databases">
        <title>Chitin-degrading and fungicidal potential of chitinolytic bacterial strains from marine environment of the Pacific Ocean regions.</title>
        <authorList>
            <person name="Pentekhina I."/>
            <person name="Nedashkovskaya O."/>
            <person name="Seitkalieva A."/>
            <person name="Podvolotskaya A."/>
            <person name="Tekutyeva L."/>
            <person name="Balabanova L."/>
        </authorList>
    </citation>
    <scope>NUCLEOTIDE SEQUENCE</scope>
    <source>
        <strain evidence="8">KMM 6838</strain>
    </source>
</reference>
<dbReference type="InterPro" id="IPR017937">
    <property type="entry name" value="Thioredoxin_CS"/>
</dbReference>
<dbReference type="SUPFAM" id="SSF52833">
    <property type="entry name" value="Thioredoxin-like"/>
    <property type="match status" value="1"/>
</dbReference>
<dbReference type="EMBL" id="JAPHQB010000008">
    <property type="protein sequence ID" value="MCX2801443.1"/>
    <property type="molecule type" value="Genomic_DNA"/>
</dbReference>
<dbReference type="GO" id="GO:0015036">
    <property type="term" value="F:disulfide oxidoreductase activity"/>
    <property type="evidence" value="ECO:0007669"/>
    <property type="project" value="InterPro"/>
</dbReference>
<keyword evidence="9" id="KW-1185">Reference proteome</keyword>
<dbReference type="PROSITE" id="PS00194">
    <property type="entry name" value="THIOREDOXIN_1"/>
    <property type="match status" value="1"/>
</dbReference>
<dbReference type="GO" id="GO:0030288">
    <property type="term" value="C:outer membrane-bounded periplasmic space"/>
    <property type="evidence" value="ECO:0007669"/>
    <property type="project" value="InterPro"/>
</dbReference>
<keyword evidence="3" id="KW-0201">Cytochrome c-type biogenesis</keyword>
<dbReference type="STRING" id="252514.A3224_09445"/>
<keyword evidence="4" id="KW-1015">Disulfide bond</keyword>
<comment type="similarity">
    <text evidence="2">Belongs to the thioredoxin family. DsbE subfamily.</text>
</comment>
<protein>
    <submittedName>
        <fullName evidence="7 8">Thiol:disulfide interchange protein</fullName>
    </submittedName>
</protein>
<dbReference type="InterPro" id="IPR036249">
    <property type="entry name" value="Thioredoxin-like_sf"/>
</dbReference>
<accession>A0A143HMN2</accession>